<dbReference type="SMR" id="G5ECF3"/>
<dbReference type="RefSeq" id="NP_497710.4">
    <property type="nucleotide sequence ID" value="NM_065309.4"/>
</dbReference>
<protein>
    <submittedName>
        <fullName evidence="1">USP domain-containing protein</fullName>
    </submittedName>
</protein>
<accession>G5ECF3</accession>
<dbReference type="AGR" id="WB:WBGene00010451"/>
<keyword evidence="2" id="KW-1185">Reference proteome</keyword>
<organism evidence="1 2">
    <name type="scientific">Caenorhabditis elegans</name>
    <dbReference type="NCBI Taxonomy" id="6239"/>
    <lineage>
        <taxon>Eukaryota</taxon>
        <taxon>Metazoa</taxon>
        <taxon>Ecdysozoa</taxon>
        <taxon>Nematoda</taxon>
        <taxon>Chromadorea</taxon>
        <taxon>Rhabditida</taxon>
        <taxon>Rhabditina</taxon>
        <taxon>Rhabditomorpha</taxon>
        <taxon>Rhabditoidea</taxon>
        <taxon>Rhabditidae</taxon>
        <taxon>Peloderinae</taxon>
        <taxon>Caenorhabditis</taxon>
    </lineage>
</organism>
<dbReference type="CTD" id="175447"/>
<reference evidence="1 2" key="1">
    <citation type="journal article" date="1998" name="Science">
        <title>Genome sequence of the nematode C. elegans: a platform for investigating biology.</title>
        <authorList>
            <consortium name="The C. elegans sequencing consortium"/>
            <person name="Sulson J.E."/>
            <person name="Waterston R."/>
        </authorList>
    </citation>
    <scope>NUCLEOTIDE SEQUENCE [LARGE SCALE GENOMIC DNA]</scope>
    <source>
        <strain evidence="1 2">Bristol N2</strain>
    </source>
</reference>
<dbReference type="HOGENOM" id="CLU_940842_0_0_1"/>
<dbReference type="PhylomeDB" id="G5ECF3"/>
<sequence length="306" mass="35652">MMEEIRKKKEKHLVEKERWTKMEEELERVKEREQEILDKLPGLKLQNPGNSCFLNVAIQMMQKAGCGRHFKRTCETPMHKQLKWIFDGKKETKDATVLRSLLSDKTLKTGAQRPFKAFNALMEDLSTECGARHEPLCSMFSYQLISTLKGYTGGCGEYQLSIEKRTSCLEYTLGKRRTFLDVVASKEQKCLKKHTVEGDFLGQREWRVELKNSKFLLVNIRRRPGQDTGLLDPREPNIFLGNKLKLVGFVEVEMCGGGEYHAISWTRHGDYWTRHNDDKETEIYEHPINWTAMTIGHLFLFEKVDT</sequence>
<evidence type="ECO:0000313" key="2">
    <source>
        <dbReference type="Proteomes" id="UP000001940"/>
    </source>
</evidence>
<dbReference type="Proteomes" id="UP000001940">
    <property type="component" value="Chromosome III"/>
</dbReference>
<dbReference type="KEGG" id="cel:CELE_K01A11.3"/>
<proteinExistence type="predicted"/>
<dbReference type="InParanoid" id="G5ECF3"/>
<dbReference type="EMBL" id="BX284603">
    <property type="protein sequence ID" value="CAA91345.4"/>
    <property type="molecule type" value="Genomic_DNA"/>
</dbReference>
<dbReference type="GeneID" id="175447"/>
<gene>
    <name evidence="1" type="ORF">CELE_K01A11.3</name>
    <name evidence="1 3" type="ORF">K01A11.3</name>
</gene>
<dbReference type="Bgee" id="WBGene00010451">
    <property type="expression patterns" value="Expressed in adult organism and 1 other cell type or tissue"/>
</dbReference>
<name>G5ECF3_CAEEL</name>
<dbReference type="STRING" id="6239.K01A11.3.1"/>
<evidence type="ECO:0000313" key="1">
    <source>
        <dbReference type="EMBL" id="CAA91345.4"/>
    </source>
</evidence>
<evidence type="ECO:0000313" key="3">
    <source>
        <dbReference type="WormBase" id="K01A11.3"/>
    </source>
</evidence>
<dbReference type="PaxDb" id="6239-K01A11.3"/>
<dbReference type="AlphaFoldDB" id="G5ECF3"/>
<dbReference type="WormBase" id="K01A11.3">
    <property type="protein sequence ID" value="CE46371"/>
    <property type="gene ID" value="WBGene00010451"/>
</dbReference>